<dbReference type="Pfam" id="PF00849">
    <property type="entry name" value="PseudoU_synth_2"/>
    <property type="match status" value="1"/>
</dbReference>
<name>A0A7R6TQ32_9RHOO</name>
<dbReference type="InterPro" id="IPR006145">
    <property type="entry name" value="PsdUridine_synth_RsuA/RluA"/>
</dbReference>
<protein>
    <recommendedName>
        <fullName evidence="3">Pseudouridine synthase</fullName>
        <ecNumber evidence="3">5.4.99.-</ecNumber>
    </recommendedName>
</protein>
<dbReference type="Gene3D" id="3.30.70.580">
    <property type="entry name" value="Pseudouridine synthase I, catalytic domain, N-terminal subdomain"/>
    <property type="match status" value="1"/>
</dbReference>
<accession>A0A7R6TQ32</accession>
<evidence type="ECO:0000256" key="2">
    <source>
        <dbReference type="ARBA" id="ARBA00023235"/>
    </source>
</evidence>
<dbReference type="InterPro" id="IPR000748">
    <property type="entry name" value="PsdUridine_synth_RsuA/RluB/E/F"/>
</dbReference>
<dbReference type="InterPro" id="IPR020103">
    <property type="entry name" value="PsdUridine_synth_cat_dom_sf"/>
</dbReference>
<dbReference type="EC" id="5.4.99.-" evidence="3"/>
<dbReference type="GO" id="GO:0001522">
    <property type="term" value="P:pseudouridine synthesis"/>
    <property type="evidence" value="ECO:0007669"/>
    <property type="project" value="InterPro"/>
</dbReference>
<dbReference type="InterPro" id="IPR020094">
    <property type="entry name" value="TruA/RsuA/RluB/E/F_N"/>
</dbReference>
<keyword evidence="2 3" id="KW-0413">Isomerase</keyword>
<dbReference type="RefSeq" id="WP_162049538.1">
    <property type="nucleotide sequence ID" value="NZ_AP022345.1"/>
</dbReference>
<dbReference type="AlphaFoldDB" id="A0A7R6TQ32"/>
<dbReference type="GO" id="GO:0003723">
    <property type="term" value="F:RNA binding"/>
    <property type="evidence" value="ECO:0007669"/>
    <property type="project" value="InterPro"/>
</dbReference>
<dbReference type="Proteomes" id="UP000463961">
    <property type="component" value="Chromosome"/>
</dbReference>
<sequence length="195" mass="21469">MPLVAFNKPYGVVSQFTPEGRWQGLSDYLQLPEYRVAGRLDADSEGLLLLTDNGSLQARIAEPRHKLAKCYWAQVEGTPDVAALEHLRAGPVLNDGPTRSCEVAVLPEDIEARCLWPRNPPIRFRKSIPTAWLAITLTEGRNRQVKRMCAAVGLPVLRLVRVSVGGVQLLALNDGQPLALGQSMPVTVEQLNRIT</sequence>
<dbReference type="InterPro" id="IPR018496">
    <property type="entry name" value="PsdUridine_synth_RsuA/RluB_CS"/>
</dbReference>
<evidence type="ECO:0000259" key="4">
    <source>
        <dbReference type="Pfam" id="PF00849"/>
    </source>
</evidence>
<dbReference type="EMBL" id="AP022345">
    <property type="protein sequence ID" value="BBU69783.1"/>
    <property type="molecule type" value="Genomic_DNA"/>
</dbReference>
<dbReference type="GO" id="GO:0140098">
    <property type="term" value="F:catalytic activity, acting on RNA"/>
    <property type="evidence" value="ECO:0007669"/>
    <property type="project" value="UniProtKB-ARBA"/>
</dbReference>
<dbReference type="PANTHER" id="PTHR47683:SF2">
    <property type="entry name" value="RNA-BINDING S4 DOMAIN-CONTAINING PROTEIN"/>
    <property type="match status" value="1"/>
</dbReference>
<dbReference type="GO" id="GO:0006364">
    <property type="term" value="P:rRNA processing"/>
    <property type="evidence" value="ECO:0007669"/>
    <property type="project" value="UniProtKB-ARBA"/>
</dbReference>
<evidence type="ECO:0000256" key="3">
    <source>
        <dbReference type="RuleBase" id="RU003887"/>
    </source>
</evidence>
<dbReference type="PANTHER" id="PTHR47683">
    <property type="entry name" value="PSEUDOURIDINE SYNTHASE FAMILY PROTEIN-RELATED"/>
    <property type="match status" value="1"/>
</dbReference>
<dbReference type="GO" id="GO:0009982">
    <property type="term" value="F:pseudouridine synthase activity"/>
    <property type="evidence" value="ECO:0007669"/>
    <property type="project" value="InterPro"/>
</dbReference>
<dbReference type="InterPro" id="IPR050343">
    <property type="entry name" value="RsuA_PseudoU_synthase"/>
</dbReference>
<evidence type="ECO:0000256" key="1">
    <source>
        <dbReference type="ARBA" id="ARBA00008348"/>
    </source>
</evidence>
<dbReference type="OrthoDB" id="9807213at2"/>
<dbReference type="SUPFAM" id="SSF55120">
    <property type="entry name" value="Pseudouridine synthase"/>
    <property type="match status" value="1"/>
</dbReference>
<dbReference type="NCBIfam" id="TIGR00093">
    <property type="entry name" value="pseudouridine synthase"/>
    <property type="match status" value="1"/>
</dbReference>
<dbReference type="Gene3D" id="3.30.70.1560">
    <property type="entry name" value="Alpha-L RNA-binding motif"/>
    <property type="match status" value="1"/>
</dbReference>
<comment type="similarity">
    <text evidence="1 3">Belongs to the pseudouridine synthase RsuA family.</text>
</comment>
<reference evidence="6" key="1">
    <citation type="submission" date="2020-01" db="EMBL/GenBank/DDBJ databases">
        <title>Phosphoaccumulans saitamaens gen. nov., sp. nov., a polyphosphate accumulating bacterium isolated from surface river water.</title>
        <authorList>
            <person name="Watanabe K."/>
            <person name="Suda W."/>
        </authorList>
    </citation>
    <scope>NUCLEOTIDE SEQUENCE [LARGE SCALE GENOMIC DNA]</scope>
    <source>
        <strain evidence="6">ICHIAU1</strain>
    </source>
</reference>
<gene>
    <name evidence="5" type="ORF">ICHIAU1_20660</name>
</gene>
<feature type="domain" description="Pseudouridine synthase RsuA/RluA-like" evidence="4">
    <location>
        <begin position="3"/>
        <end position="151"/>
    </location>
</feature>
<proteinExistence type="inferred from homology"/>
<organism evidence="5 6">
    <name type="scientific">Fluviibacter phosphoraccumulans</name>
    <dbReference type="NCBI Taxonomy" id="1751046"/>
    <lineage>
        <taxon>Bacteria</taxon>
        <taxon>Pseudomonadati</taxon>
        <taxon>Pseudomonadota</taxon>
        <taxon>Betaproteobacteria</taxon>
        <taxon>Rhodocyclales</taxon>
        <taxon>Fluviibacteraceae</taxon>
        <taxon>Fluviibacter</taxon>
    </lineage>
</organism>
<dbReference type="InterPro" id="IPR042092">
    <property type="entry name" value="PsdUridine_s_RsuA/RluB/E/F_cat"/>
</dbReference>
<dbReference type="PROSITE" id="PS01149">
    <property type="entry name" value="PSI_RSU"/>
    <property type="match status" value="1"/>
</dbReference>
<evidence type="ECO:0000313" key="6">
    <source>
        <dbReference type="Proteomes" id="UP000463961"/>
    </source>
</evidence>
<keyword evidence="6" id="KW-1185">Reference proteome</keyword>
<evidence type="ECO:0000313" key="5">
    <source>
        <dbReference type="EMBL" id="BBU69783.1"/>
    </source>
</evidence>